<keyword evidence="3" id="KW-1185">Reference proteome</keyword>
<organism evidence="2 3">
    <name type="scientific">Bradyrhizobium agreste</name>
    <dbReference type="NCBI Taxonomy" id="2751811"/>
    <lineage>
        <taxon>Bacteria</taxon>
        <taxon>Pseudomonadati</taxon>
        <taxon>Pseudomonadota</taxon>
        <taxon>Alphaproteobacteria</taxon>
        <taxon>Hyphomicrobiales</taxon>
        <taxon>Nitrobacteraceae</taxon>
        <taxon>Bradyrhizobium</taxon>
    </lineage>
</organism>
<feature type="domain" description="VOC" evidence="1">
    <location>
        <begin position="4"/>
        <end position="121"/>
    </location>
</feature>
<reference evidence="2 3" key="1">
    <citation type="submission" date="2020-07" db="EMBL/GenBank/DDBJ databases">
        <title>Bradyrhizobium diversity isolated from nodules of indigenous legumes of Western Australia.</title>
        <authorList>
            <person name="Klepa M.S."/>
        </authorList>
    </citation>
    <scope>NUCLEOTIDE SEQUENCE [LARGE SCALE GENOMIC DNA]</scope>
    <source>
        <strain evidence="2 3">CNPSo 4010</strain>
    </source>
</reference>
<dbReference type="Pfam" id="PF00903">
    <property type="entry name" value="Glyoxalase"/>
    <property type="match status" value="1"/>
</dbReference>
<evidence type="ECO:0000259" key="1">
    <source>
        <dbReference type="PROSITE" id="PS51819"/>
    </source>
</evidence>
<dbReference type="InterPro" id="IPR037523">
    <property type="entry name" value="VOC_core"/>
</dbReference>
<dbReference type="SUPFAM" id="SSF54593">
    <property type="entry name" value="Glyoxalase/Bleomycin resistance protein/Dihydroxybiphenyl dioxygenase"/>
    <property type="match status" value="1"/>
</dbReference>
<dbReference type="Gene3D" id="3.10.180.10">
    <property type="entry name" value="2,3-Dihydroxybiphenyl 1,2-Dioxygenase, domain 1"/>
    <property type="match status" value="1"/>
</dbReference>
<dbReference type="Proteomes" id="UP000807370">
    <property type="component" value="Unassembled WGS sequence"/>
</dbReference>
<dbReference type="CDD" id="cd08351">
    <property type="entry name" value="ChaP_like"/>
    <property type="match status" value="1"/>
</dbReference>
<dbReference type="RefSeq" id="WP_197963422.1">
    <property type="nucleotide sequence ID" value="NZ_JACCHP010000027.1"/>
</dbReference>
<accession>A0ABS0PZW3</accession>
<evidence type="ECO:0000313" key="3">
    <source>
        <dbReference type="Proteomes" id="UP000807370"/>
    </source>
</evidence>
<protein>
    <submittedName>
        <fullName evidence="2">VOC family protein</fullName>
    </submittedName>
</protein>
<evidence type="ECO:0000313" key="2">
    <source>
        <dbReference type="EMBL" id="MBH5402364.1"/>
    </source>
</evidence>
<proteinExistence type="predicted"/>
<dbReference type="PROSITE" id="PS51819">
    <property type="entry name" value="VOC"/>
    <property type="match status" value="1"/>
</dbReference>
<name>A0ABS0PZW3_9BRAD</name>
<gene>
    <name evidence="2" type="ORF">HZZ13_31915</name>
</gene>
<dbReference type="InterPro" id="IPR004360">
    <property type="entry name" value="Glyas_Fos-R_dOase_dom"/>
</dbReference>
<dbReference type="EMBL" id="JACCHP010000027">
    <property type="protein sequence ID" value="MBH5402364.1"/>
    <property type="molecule type" value="Genomic_DNA"/>
</dbReference>
<sequence length="130" mass="14851">MAIDFNHTILAARDSKASADFLAEMLGLPAPRRWGPFHMVRTDNDANLDYMDQQGEIARQHYAFLVGDAEFDAIFDRIQKRKLTYWADPAQRKPTEINDHDGGRGLYFEELNGHLLEIITRPYGSGGWNP</sequence>
<comment type="caution">
    <text evidence="2">The sequence shown here is derived from an EMBL/GenBank/DDBJ whole genome shotgun (WGS) entry which is preliminary data.</text>
</comment>
<dbReference type="InterPro" id="IPR029068">
    <property type="entry name" value="Glyas_Bleomycin-R_OHBP_Dase"/>
</dbReference>